<dbReference type="AlphaFoldDB" id="A0A5B7HTV2"/>
<organism evidence="2 3">
    <name type="scientific">Portunus trituberculatus</name>
    <name type="common">Swimming crab</name>
    <name type="synonym">Neptunus trituberculatus</name>
    <dbReference type="NCBI Taxonomy" id="210409"/>
    <lineage>
        <taxon>Eukaryota</taxon>
        <taxon>Metazoa</taxon>
        <taxon>Ecdysozoa</taxon>
        <taxon>Arthropoda</taxon>
        <taxon>Crustacea</taxon>
        <taxon>Multicrustacea</taxon>
        <taxon>Malacostraca</taxon>
        <taxon>Eumalacostraca</taxon>
        <taxon>Eucarida</taxon>
        <taxon>Decapoda</taxon>
        <taxon>Pleocyemata</taxon>
        <taxon>Brachyura</taxon>
        <taxon>Eubrachyura</taxon>
        <taxon>Portunoidea</taxon>
        <taxon>Portunidae</taxon>
        <taxon>Portuninae</taxon>
        <taxon>Portunus</taxon>
    </lineage>
</organism>
<evidence type="ECO:0000313" key="3">
    <source>
        <dbReference type="Proteomes" id="UP000324222"/>
    </source>
</evidence>
<keyword evidence="3" id="KW-1185">Reference proteome</keyword>
<protein>
    <submittedName>
        <fullName evidence="2">Uncharacterized protein</fullName>
    </submittedName>
</protein>
<sequence>MRYRLSKRLFVPPSKRGGPELSSVEKRPVTAGPHDVAGDERKPPVSLSQRWCMLHSTKERDA</sequence>
<dbReference type="EMBL" id="VSRR010042142">
    <property type="protein sequence ID" value="MPC75910.1"/>
    <property type="molecule type" value="Genomic_DNA"/>
</dbReference>
<evidence type="ECO:0000313" key="2">
    <source>
        <dbReference type="EMBL" id="MPC75910.1"/>
    </source>
</evidence>
<gene>
    <name evidence="2" type="ORF">E2C01_070310</name>
</gene>
<proteinExistence type="predicted"/>
<reference evidence="2 3" key="1">
    <citation type="submission" date="2019-05" db="EMBL/GenBank/DDBJ databases">
        <title>Another draft genome of Portunus trituberculatus and its Hox gene families provides insights of decapod evolution.</title>
        <authorList>
            <person name="Jeong J.-H."/>
            <person name="Song I."/>
            <person name="Kim S."/>
            <person name="Choi T."/>
            <person name="Kim D."/>
            <person name="Ryu S."/>
            <person name="Kim W."/>
        </authorList>
    </citation>
    <scope>NUCLEOTIDE SEQUENCE [LARGE SCALE GENOMIC DNA]</scope>
    <source>
        <tissue evidence="2">Muscle</tissue>
    </source>
</reference>
<name>A0A5B7HTV2_PORTR</name>
<feature type="region of interest" description="Disordered" evidence="1">
    <location>
        <begin position="1"/>
        <end position="47"/>
    </location>
</feature>
<accession>A0A5B7HTV2</accession>
<dbReference type="Proteomes" id="UP000324222">
    <property type="component" value="Unassembled WGS sequence"/>
</dbReference>
<comment type="caution">
    <text evidence="2">The sequence shown here is derived from an EMBL/GenBank/DDBJ whole genome shotgun (WGS) entry which is preliminary data.</text>
</comment>
<evidence type="ECO:0000256" key="1">
    <source>
        <dbReference type="SAM" id="MobiDB-lite"/>
    </source>
</evidence>